<dbReference type="CDD" id="cd00067">
    <property type="entry name" value="GAL4"/>
    <property type="match status" value="1"/>
</dbReference>
<evidence type="ECO:0000313" key="9">
    <source>
        <dbReference type="Proteomes" id="UP000054383"/>
    </source>
</evidence>
<dbReference type="AlphaFoldDB" id="A0A0U1M8Q6"/>
<dbReference type="InterPro" id="IPR007219">
    <property type="entry name" value="XnlR_reg_dom"/>
</dbReference>
<dbReference type="SMART" id="SM00906">
    <property type="entry name" value="Fungal_trans"/>
    <property type="match status" value="2"/>
</dbReference>
<dbReference type="EMBL" id="CVMT01000011">
    <property type="protein sequence ID" value="CRG92034.1"/>
    <property type="molecule type" value="Genomic_DNA"/>
</dbReference>
<feature type="compositionally biased region" description="Polar residues" evidence="6">
    <location>
        <begin position="79"/>
        <end position="94"/>
    </location>
</feature>
<evidence type="ECO:0000256" key="6">
    <source>
        <dbReference type="SAM" id="MobiDB-lite"/>
    </source>
</evidence>
<feature type="compositionally biased region" description="Low complexity" evidence="6">
    <location>
        <begin position="9"/>
        <end position="24"/>
    </location>
</feature>
<name>A0A0U1M8Q6_TALIS</name>
<evidence type="ECO:0000256" key="2">
    <source>
        <dbReference type="ARBA" id="ARBA00023015"/>
    </source>
</evidence>
<dbReference type="PANTHER" id="PTHR43374">
    <property type="entry name" value="FLAVIN PRENYLTRANSFERASE"/>
    <property type="match status" value="1"/>
</dbReference>
<feature type="compositionally biased region" description="Low complexity" evidence="6">
    <location>
        <begin position="151"/>
        <end position="162"/>
    </location>
</feature>
<sequence>MASITSPQSTPSARNSTTAAAAAALRRKSRAPKSCYPCYRRKVKCDRKSPCTLCVKRGYPHLCTFDHPGKEDKKPLESPPTSQDGHPSQRKNQTMCCAPNTTATITRSGNVLVDTKEWRAVTNRLAELSQSITALRSRLELASSPPPPPSSSSTTTELSPSSEEGHSPKIAWNSRASSEEETGGVRMRNGLGGSPVHCGSGSVLAFLLERPAAAGGSIFREDSVLSQLGLENHSATYPFLDLWSSDIASYSNESVCAALPEDGICLRLLRSYRDVRMILYPVLTDFDRFEQDVQILLRSRSLGTGMIAQCGFNMAFVGMLFAVLASGCQVSDFARSERTSMCQLYVSCAYQCLRNSNFVSRPTMESVQALLIIGDTLSYEMNPGVAYVAFGLAQRMALTLGLHAESAVFKDPGAYRRQQLWWSMAWQDSHFGLSYDRPVETLSPSPQIPRPQGSRPGMRGYFETMCSVISLILQLLRDEILLGSNVNHETIPAYKHKLTKILADAAPYLQSEDYCFTLKDHIERLSLKLRSSYLVSEICRRSLKSNPIAAGSETEMTTAAPRLCHECIDSLIDTIEAYIELHEIIPHGSRSWIHLHSAISSAFLLSVDEGGQSNPNVWSILERLEKVLCALTRTSSSDNPDNGSPVSKTAWSPLGYSVGNEFFTRASPEPDTFSTLCSQTLMSPDLLPLGSELFRLDSSPMLCSPNTSPGTGPEFLTGTLTSLRKIIAGFNSRKTEPLKPKVEKSGSCLMVMIMVML</sequence>
<evidence type="ECO:0000313" key="8">
    <source>
        <dbReference type="EMBL" id="CRG92034.1"/>
    </source>
</evidence>
<organism evidence="8 9">
    <name type="scientific">Talaromyces islandicus</name>
    <name type="common">Penicillium islandicum</name>
    <dbReference type="NCBI Taxonomy" id="28573"/>
    <lineage>
        <taxon>Eukaryota</taxon>
        <taxon>Fungi</taxon>
        <taxon>Dikarya</taxon>
        <taxon>Ascomycota</taxon>
        <taxon>Pezizomycotina</taxon>
        <taxon>Eurotiomycetes</taxon>
        <taxon>Eurotiomycetidae</taxon>
        <taxon>Eurotiales</taxon>
        <taxon>Trichocomaceae</taxon>
        <taxon>Talaromyces</taxon>
        <taxon>Talaromyces sect. Islandici</taxon>
    </lineage>
</organism>
<dbReference type="STRING" id="28573.A0A0U1M8Q6"/>
<evidence type="ECO:0000256" key="5">
    <source>
        <dbReference type="ARBA" id="ARBA00023242"/>
    </source>
</evidence>
<dbReference type="Proteomes" id="UP000054383">
    <property type="component" value="Unassembled WGS sequence"/>
</dbReference>
<dbReference type="OrthoDB" id="1747771at2759"/>
<evidence type="ECO:0000256" key="1">
    <source>
        <dbReference type="ARBA" id="ARBA00022723"/>
    </source>
</evidence>
<dbReference type="SMART" id="SM00066">
    <property type="entry name" value="GAL4"/>
    <property type="match status" value="1"/>
</dbReference>
<feature type="compositionally biased region" description="Basic and acidic residues" evidence="6">
    <location>
        <begin position="67"/>
        <end position="76"/>
    </location>
</feature>
<dbReference type="SUPFAM" id="SSF57701">
    <property type="entry name" value="Zn2/Cys6 DNA-binding domain"/>
    <property type="match status" value="1"/>
</dbReference>
<dbReference type="Pfam" id="PF00172">
    <property type="entry name" value="Zn_clus"/>
    <property type="match status" value="1"/>
</dbReference>
<feature type="region of interest" description="Disordered" evidence="6">
    <location>
        <begin position="1"/>
        <end position="32"/>
    </location>
</feature>
<dbReference type="InterPro" id="IPR036864">
    <property type="entry name" value="Zn2-C6_fun-type_DNA-bd_sf"/>
</dbReference>
<dbReference type="Gene3D" id="4.10.240.10">
    <property type="entry name" value="Zn(2)-C6 fungal-type DNA-binding domain"/>
    <property type="match status" value="1"/>
</dbReference>
<dbReference type="Pfam" id="PF04082">
    <property type="entry name" value="Fungal_trans"/>
    <property type="match status" value="1"/>
</dbReference>
<dbReference type="PANTHER" id="PTHR43374:SF1">
    <property type="entry name" value="FLAVIN PRENYLTRANSFERASE PAD1, MITOCHONDRIAL"/>
    <property type="match status" value="1"/>
</dbReference>
<keyword evidence="3" id="KW-0238">DNA-binding</keyword>
<feature type="region of interest" description="Disordered" evidence="6">
    <location>
        <begin position="139"/>
        <end position="191"/>
    </location>
</feature>
<dbReference type="InterPro" id="IPR004507">
    <property type="entry name" value="UbiX-like"/>
</dbReference>
<dbReference type="CDD" id="cd12148">
    <property type="entry name" value="fungal_TF_MHR"/>
    <property type="match status" value="1"/>
</dbReference>
<reference evidence="8 9" key="1">
    <citation type="submission" date="2015-04" db="EMBL/GenBank/DDBJ databases">
        <authorList>
            <person name="Syromyatnikov M.Y."/>
            <person name="Popov V.N."/>
        </authorList>
    </citation>
    <scope>NUCLEOTIDE SEQUENCE [LARGE SCALE GENOMIC DNA]</scope>
    <source>
        <strain evidence="8">WF-38-12</strain>
    </source>
</reference>
<dbReference type="GO" id="GO:0008270">
    <property type="term" value="F:zinc ion binding"/>
    <property type="evidence" value="ECO:0007669"/>
    <property type="project" value="InterPro"/>
</dbReference>
<feature type="region of interest" description="Disordered" evidence="6">
    <location>
        <begin position="65"/>
        <end position="94"/>
    </location>
</feature>
<dbReference type="GO" id="GO:0016831">
    <property type="term" value="F:carboxy-lyase activity"/>
    <property type="evidence" value="ECO:0007669"/>
    <property type="project" value="TreeGrafter"/>
</dbReference>
<protein>
    <submittedName>
        <fullName evidence="8">Putative transcriptional regulatory protein C3C7,04</fullName>
    </submittedName>
</protein>
<dbReference type="InterPro" id="IPR001138">
    <property type="entry name" value="Zn2Cys6_DnaBD"/>
</dbReference>
<dbReference type="GO" id="GO:0003677">
    <property type="term" value="F:DNA binding"/>
    <property type="evidence" value="ECO:0007669"/>
    <property type="project" value="UniProtKB-KW"/>
</dbReference>
<feature type="domain" description="Zn(2)-C6 fungal-type" evidence="7">
    <location>
        <begin position="34"/>
        <end position="65"/>
    </location>
</feature>
<dbReference type="OMA" id="WIHLHSA"/>
<dbReference type="GO" id="GO:0000981">
    <property type="term" value="F:DNA-binding transcription factor activity, RNA polymerase II-specific"/>
    <property type="evidence" value="ECO:0007669"/>
    <property type="project" value="InterPro"/>
</dbReference>
<keyword evidence="2" id="KW-0805">Transcription regulation</keyword>
<evidence type="ECO:0000256" key="4">
    <source>
        <dbReference type="ARBA" id="ARBA00023163"/>
    </source>
</evidence>
<dbReference type="PROSITE" id="PS50048">
    <property type="entry name" value="ZN2_CY6_FUNGAL_2"/>
    <property type="match status" value="1"/>
</dbReference>
<gene>
    <name evidence="8" type="ORF">PISL3812_09089</name>
</gene>
<evidence type="ECO:0000259" key="7">
    <source>
        <dbReference type="PROSITE" id="PS50048"/>
    </source>
</evidence>
<accession>A0A0U1M8Q6</accession>
<keyword evidence="1" id="KW-0479">Metal-binding</keyword>
<dbReference type="GO" id="GO:0006351">
    <property type="term" value="P:DNA-templated transcription"/>
    <property type="evidence" value="ECO:0007669"/>
    <property type="project" value="InterPro"/>
</dbReference>
<proteinExistence type="predicted"/>
<keyword evidence="5" id="KW-0539">Nucleus</keyword>
<evidence type="ECO:0000256" key="3">
    <source>
        <dbReference type="ARBA" id="ARBA00023125"/>
    </source>
</evidence>
<keyword evidence="9" id="KW-1185">Reference proteome</keyword>
<keyword evidence="4" id="KW-0804">Transcription</keyword>